<evidence type="ECO:0000313" key="2">
    <source>
        <dbReference type="Proteomes" id="UP000594014"/>
    </source>
</evidence>
<proteinExistence type="predicted"/>
<evidence type="ECO:0000313" key="1">
    <source>
        <dbReference type="EMBL" id="QOX63222.1"/>
    </source>
</evidence>
<accession>A0ACD1AA32</accession>
<dbReference type="Proteomes" id="UP000594014">
    <property type="component" value="Chromosome"/>
</dbReference>
<sequence length="94" mass="11005">MDGYRNLICPVCHNNRLIVKYEASHVYSYIIDADAPGRKNKEEFLPYRYDKRELTDSDQYVECQNCGAKFPCKITVWNKETGLQELQAAINRNK</sequence>
<dbReference type="EMBL" id="CP042469">
    <property type="protein sequence ID" value="QOX63222.1"/>
    <property type="molecule type" value="Genomic_DNA"/>
</dbReference>
<organism evidence="1 2">
    <name type="scientific">Anoxybacterium hadale</name>
    <dbReference type="NCBI Taxonomy" id="3408580"/>
    <lineage>
        <taxon>Bacteria</taxon>
        <taxon>Bacillati</taxon>
        <taxon>Bacillota</taxon>
        <taxon>Clostridia</taxon>
        <taxon>Peptostreptococcales</taxon>
        <taxon>Anaerovoracaceae</taxon>
        <taxon>Anoxybacterium</taxon>
    </lineage>
</organism>
<keyword evidence="2" id="KW-1185">Reference proteome</keyword>
<protein>
    <submittedName>
        <fullName evidence="1">Uncharacterized protein</fullName>
    </submittedName>
</protein>
<reference evidence="1" key="1">
    <citation type="submission" date="2019-08" db="EMBL/GenBank/DDBJ databases">
        <title>Genome sequence of Clostridiales bacterium MT110.</title>
        <authorList>
            <person name="Cao J."/>
        </authorList>
    </citation>
    <scope>NUCLEOTIDE SEQUENCE</scope>
    <source>
        <strain evidence="1">MT110</strain>
    </source>
</reference>
<name>A0ACD1AA32_9FIRM</name>
<gene>
    <name evidence="1" type="ORF">FRZ06_07610</name>
</gene>